<gene>
    <name evidence="1" type="ORF">SDRG_09713</name>
</gene>
<sequence length="133" mass="14528">MASLATACAHLTTLRIDANDDLTSESLAIVLSGVLQLPQLTTLTVPVRLSDVERVLPELVAAGRQLKCLYLETSSELNYADDVTSQRSILRTLARMPNVPFVVHELPDDIDAFVVDALSPHADHDQLCDLAMF</sequence>
<proteinExistence type="predicted"/>
<dbReference type="AlphaFoldDB" id="T0QDB9"/>
<protein>
    <submittedName>
        <fullName evidence="1">Uncharacterized protein</fullName>
    </submittedName>
</protein>
<dbReference type="EMBL" id="JH767162">
    <property type="protein sequence ID" value="EQC32741.1"/>
    <property type="molecule type" value="Genomic_DNA"/>
</dbReference>
<dbReference type="OrthoDB" id="10514522at2759"/>
<dbReference type="Proteomes" id="UP000030762">
    <property type="component" value="Unassembled WGS sequence"/>
</dbReference>
<keyword evidence="2" id="KW-1185">Reference proteome</keyword>
<dbReference type="VEuPathDB" id="FungiDB:SDRG_09713"/>
<accession>T0QDB9</accession>
<dbReference type="Gene3D" id="3.80.10.10">
    <property type="entry name" value="Ribonuclease Inhibitor"/>
    <property type="match status" value="1"/>
</dbReference>
<organism evidence="1 2">
    <name type="scientific">Saprolegnia diclina (strain VS20)</name>
    <dbReference type="NCBI Taxonomy" id="1156394"/>
    <lineage>
        <taxon>Eukaryota</taxon>
        <taxon>Sar</taxon>
        <taxon>Stramenopiles</taxon>
        <taxon>Oomycota</taxon>
        <taxon>Saprolegniomycetes</taxon>
        <taxon>Saprolegniales</taxon>
        <taxon>Saprolegniaceae</taxon>
        <taxon>Saprolegnia</taxon>
    </lineage>
</organism>
<dbReference type="GeneID" id="19950440"/>
<dbReference type="InterPro" id="IPR032675">
    <property type="entry name" value="LRR_dom_sf"/>
</dbReference>
<name>T0QDB9_SAPDV</name>
<reference evidence="1 2" key="1">
    <citation type="submission" date="2012-04" db="EMBL/GenBank/DDBJ databases">
        <title>The Genome Sequence of Saprolegnia declina VS20.</title>
        <authorList>
            <consortium name="The Broad Institute Genome Sequencing Platform"/>
            <person name="Russ C."/>
            <person name="Nusbaum C."/>
            <person name="Tyler B."/>
            <person name="van West P."/>
            <person name="Dieguez-Uribeondo J."/>
            <person name="de Bruijn I."/>
            <person name="Tripathy S."/>
            <person name="Jiang R."/>
            <person name="Young S.K."/>
            <person name="Zeng Q."/>
            <person name="Gargeya S."/>
            <person name="Fitzgerald M."/>
            <person name="Haas B."/>
            <person name="Abouelleil A."/>
            <person name="Alvarado L."/>
            <person name="Arachchi H.M."/>
            <person name="Berlin A."/>
            <person name="Chapman S.B."/>
            <person name="Goldberg J."/>
            <person name="Griggs A."/>
            <person name="Gujja S."/>
            <person name="Hansen M."/>
            <person name="Howarth C."/>
            <person name="Imamovic A."/>
            <person name="Larimer J."/>
            <person name="McCowen C."/>
            <person name="Montmayeur A."/>
            <person name="Murphy C."/>
            <person name="Neiman D."/>
            <person name="Pearson M."/>
            <person name="Priest M."/>
            <person name="Roberts A."/>
            <person name="Saif S."/>
            <person name="Shea T."/>
            <person name="Sisk P."/>
            <person name="Sykes S."/>
            <person name="Wortman J."/>
            <person name="Nusbaum C."/>
            <person name="Birren B."/>
        </authorList>
    </citation>
    <scope>NUCLEOTIDE SEQUENCE [LARGE SCALE GENOMIC DNA]</scope>
    <source>
        <strain evidence="1 2">VS20</strain>
    </source>
</reference>
<dbReference type="InParanoid" id="T0QDB9"/>
<evidence type="ECO:0000313" key="2">
    <source>
        <dbReference type="Proteomes" id="UP000030762"/>
    </source>
</evidence>
<evidence type="ECO:0000313" key="1">
    <source>
        <dbReference type="EMBL" id="EQC32741.1"/>
    </source>
</evidence>
<dbReference type="RefSeq" id="XP_008613885.1">
    <property type="nucleotide sequence ID" value="XM_008615663.1"/>
</dbReference>